<dbReference type="RefSeq" id="WP_099593169.1">
    <property type="nucleotide sequence ID" value="NZ_MDGM01000012.1"/>
</dbReference>
<dbReference type="PROSITE" id="PS51186">
    <property type="entry name" value="GNAT"/>
    <property type="match status" value="2"/>
</dbReference>
<gene>
    <name evidence="5" type="ORF">BFP76_05495</name>
</gene>
<dbReference type="Gene3D" id="3.40.630.30">
    <property type="match status" value="2"/>
</dbReference>
<evidence type="ECO:0000259" key="4">
    <source>
        <dbReference type="PROSITE" id="PS51186"/>
    </source>
</evidence>
<evidence type="ECO:0000256" key="2">
    <source>
        <dbReference type="ARBA" id="ARBA00023315"/>
    </source>
</evidence>
<keyword evidence="1" id="KW-0808">Transferase</keyword>
<accession>A0A2G5K529</accession>
<dbReference type="OrthoDB" id="9804153at2"/>
<evidence type="ECO:0000313" key="5">
    <source>
        <dbReference type="EMBL" id="PIB24636.1"/>
    </source>
</evidence>
<protein>
    <recommendedName>
        <fullName evidence="4">N-acetyltransferase domain-containing protein</fullName>
    </recommendedName>
</protein>
<evidence type="ECO:0000256" key="3">
    <source>
        <dbReference type="ARBA" id="ARBA00038502"/>
    </source>
</evidence>
<feature type="domain" description="N-acetyltransferase" evidence="4">
    <location>
        <begin position="10"/>
        <end position="163"/>
    </location>
</feature>
<organism evidence="5 6">
    <name type="scientific">Paramylibacter kogurei</name>
    <dbReference type="NCBI Taxonomy" id="1889778"/>
    <lineage>
        <taxon>Bacteria</taxon>
        <taxon>Pseudomonadati</taxon>
        <taxon>Pseudomonadota</taxon>
        <taxon>Alphaproteobacteria</taxon>
        <taxon>Rhodobacterales</taxon>
        <taxon>Paracoccaceae</taxon>
        <taxon>Paramylibacter</taxon>
    </lineage>
</organism>
<comment type="similarity">
    <text evidence="3">Belongs to the acetyltransferase family. RimJ subfamily.</text>
</comment>
<dbReference type="Proteomes" id="UP000231516">
    <property type="component" value="Unassembled WGS sequence"/>
</dbReference>
<dbReference type="EMBL" id="MDGM01000012">
    <property type="protein sequence ID" value="PIB24636.1"/>
    <property type="molecule type" value="Genomic_DNA"/>
</dbReference>
<evidence type="ECO:0000313" key="6">
    <source>
        <dbReference type="Proteomes" id="UP000231516"/>
    </source>
</evidence>
<dbReference type="AlphaFoldDB" id="A0A2G5K529"/>
<dbReference type="PANTHER" id="PTHR43792">
    <property type="entry name" value="GNAT FAMILY, PUTATIVE (AFU_ORTHOLOGUE AFUA_3G00765)-RELATED-RELATED"/>
    <property type="match status" value="1"/>
</dbReference>
<dbReference type="SUPFAM" id="SSF55729">
    <property type="entry name" value="Acyl-CoA N-acyltransferases (Nat)"/>
    <property type="match status" value="2"/>
</dbReference>
<sequence>MKDVIQTKRLTLRHFTSADAPAVAKALNDYELARWLSSAPNPYGLDDAKKFINKTKSMKIKPFAIFDQNQFVGCIGTDGLVGLGYWIAQDHWGKGYASEAVREVVNWHFSNPRNTELRSGYIADNDKSAAVQEKLGFQITEYNTVDTVLLGTVDHVNTVLTRDAWLTSFNLPIESARIFLRPLSLDDWHDMQSISGNRETARMVSKIPVPWPESQVKQMIADTAFRGQVGFMLAICLHGGRMIGVIGLGGDKDPSVAYVMSNQFKGRGLTTEAVNALLHYSFKTFELPFIASEVFTDNPASMRVLEKVGFEKCGESIEPSKARLEPSPVFLYRLTRSKFESQNK</sequence>
<reference evidence="5 6" key="1">
    <citation type="submission" date="2016-08" db="EMBL/GenBank/DDBJ databases">
        <title>Draft genome of Amylibacter sp. strain 4G11.</title>
        <authorList>
            <person name="Wong S.-K."/>
            <person name="Hamasaki K."/>
            <person name="Yoshizawa S."/>
        </authorList>
    </citation>
    <scope>NUCLEOTIDE SEQUENCE [LARGE SCALE GENOMIC DNA]</scope>
    <source>
        <strain evidence="5 6">4G11</strain>
    </source>
</reference>
<feature type="domain" description="N-acetyltransferase" evidence="4">
    <location>
        <begin position="178"/>
        <end position="337"/>
    </location>
</feature>
<dbReference type="InterPro" id="IPR016181">
    <property type="entry name" value="Acyl_CoA_acyltransferase"/>
</dbReference>
<keyword evidence="2" id="KW-0012">Acyltransferase</keyword>
<keyword evidence="6" id="KW-1185">Reference proteome</keyword>
<dbReference type="Pfam" id="PF13302">
    <property type="entry name" value="Acetyltransf_3"/>
    <property type="match status" value="2"/>
</dbReference>
<proteinExistence type="inferred from homology"/>
<dbReference type="InterPro" id="IPR000182">
    <property type="entry name" value="GNAT_dom"/>
</dbReference>
<comment type="caution">
    <text evidence="5">The sequence shown here is derived from an EMBL/GenBank/DDBJ whole genome shotgun (WGS) entry which is preliminary data.</text>
</comment>
<dbReference type="PANTHER" id="PTHR43792:SF8">
    <property type="entry name" value="[RIBOSOMAL PROTEIN US5]-ALANINE N-ACETYLTRANSFERASE"/>
    <property type="match status" value="1"/>
</dbReference>
<evidence type="ECO:0000256" key="1">
    <source>
        <dbReference type="ARBA" id="ARBA00022679"/>
    </source>
</evidence>
<dbReference type="InterPro" id="IPR051531">
    <property type="entry name" value="N-acetyltransferase"/>
</dbReference>
<name>A0A2G5K529_9RHOB</name>
<dbReference type="GO" id="GO:0016747">
    <property type="term" value="F:acyltransferase activity, transferring groups other than amino-acyl groups"/>
    <property type="evidence" value="ECO:0007669"/>
    <property type="project" value="InterPro"/>
</dbReference>